<dbReference type="Proteomes" id="UP000244906">
    <property type="component" value="Unassembled WGS sequence"/>
</dbReference>
<dbReference type="InterPro" id="IPR004593">
    <property type="entry name" value="SbcD"/>
</dbReference>
<evidence type="ECO:0000313" key="12">
    <source>
        <dbReference type="Proteomes" id="UP000244906"/>
    </source>
</evidence>
<comment type="function">
    <text evidence="7">SbcCD cleaves DNA hairpin structures. These structures can inhibit DNA replication and are intermediates in certain DNA recombination reactions. The complex acts as a 3'-&gt;5' double strand exonuclease that can open hairpins. It also has a 5' single-strand endonuclease activity.</text>
</comment>
<keyword evidence="7" id="KW-0255">Endonuclease</keyword>
<dbReference type="EMBL" id="QDDL01000001">
    <property type="protein sequence ID" value="PVZ72604.1"/>
    <property type="molecule type" value="Genomic_DNA"/>
</dbReference>
<dbReference type="GO" id="GO:0006260">
    <property type="term" value="P:DNA replication"/>
    <property type="evidence" value="ECO:0007669"/>
    <property type="project" value="UniProtKB-KW"/>
</dbReference>
<protein>
    <recommendedName>
        <fullName evidence="3 7">Nuclease SbcCD subunit D</fullName>
    </recommendedName>
</protein>
<sequence length="437" mass="49168">MRILHTSDWHLGQHFFGKSRDAEHAAFIDWLLSHVEQYQVDALIIAGDIFDTGTPPSYARTRYNQFVVALSQIGCQLVVLGGNHDSVATLHESRELLACLNATVIGTAQDDLSKQLVTLKNRAGEPAGILCGVPFLRQRDLLHSRAGDSAEEKQQQLMFAMTEHYADLFELAQQRQQLLKESADLPILATGHMTCVGGQLSESVREIYIGTLEAFPAKRFPKADYIALGHLHRPQKVASSEHIRYSGSPLPLSFDETGSDKSSGDKQILMVDFAEGKLQHIEPVIIPRFRRLQSIEAPLDELPELLQSIADQSEADPLQPWVEVVIDAEQYISDLQKQIQQISEQLPLEILRVRRKRAKTETSLQQQQKETLAELKVEDVFNSRLADEALETQQIQPLTELFQQIVQQLEQPEPDQQQSDQSESDQNQGRDSKEAQA</sequence>
<evidence type="ECO:0000256" key="3">
    <source>
        <dbReference type="ARBA" id="ARBA00013365"/>
    </source>
</evidence>
<evidence type="ECO:0000256" key="4">
    <source>
        <dbReference type="ARBA" id="ARBA00022722"/>
    </source>
</evidence>
<evidence type="ECO:0000259" key="9">
    <source>
        <dbReference type="Pfam" id="PF00149"/>
    </source>
</evidence>
<name>A0A2V1GZX5_9GAMM</name>
<dbReference type="AlphaFoldDB" id="A0A2V1GZX5"/>
<dbReference type="GO" id="GO:0006310">
    <property type="term" value="P:DNA recombination"/>
    <property type="evidence" value="ECO:0007669"/>
    <property type="project" value="UniProtKB-KW"/>
</dbReference>
<evidence type="ECO:0000256" key="2">
    <source>
        <dbReference type="ARBA" id="ARBA00011322"/>
    </source>
</evidence>
<dbReference type="GO" id="GO:0004519">
    <property type="term" value="F:endonuclease activity"/>
    <property type="evidence" value="ECO:0007669"/>
    <property type="project" value="UniProtKB-KW"/>
</dbReference>
<feature type="coiled-coil region" evidence="7">
    <location>
        <begin position="325"/>
        <end position="370"/>
    </location>
</feature>
<keyword evidence="6 7" id="KW-0269">Exonuclease</keyword>
<accession>A0A2V1GZX5</accession>
<comment type="subunit">
    <text evidence="2 7">Heterodimer of SbcC and SbcD.</text>
</comment>
<evidence type="ECO:0000256" key="6">
    <source>
        <dbReference type="ARBA" id="ARBA00022839"/>
    </source>
</evidence>
<feature type="domain" description="Calcineurin-like phosphoesterase" evidence="9">
    <location>
        <begin position="1"/>
        <end position="234"/>
    </location>
</feature>
<proteinExistence type="inferred from homology"/>
<evidence type="ECO:0000256" key="7">
    <source>
        <dbReference type="RuleBase" id="RU363069"/>
    </source>
</evidence>
<dbReference type="InterPro" id="IPR041796">
    <property type="entry name" value="Mre11_N"/>
</dbReference>
<dbReference type="Gene3D" id="3.60.21.10">
    <property type="match status" value="1"/>
</dbReference>
<feature type="compositionally biased region" description="Low complexity" evidence="8">
    <location>
        <begin position="407"/>
        <end position="427"/>
    </location>
</feature>
<dbReference type="InterPro" id="IPR029052">
    <property type="entry name" value="Metallo-depent_PP-like"/>
</dbReference>
<feature type="domain" description="Nuclease SbcCD subunit D C-terminal" evidence="10">
    <location>
        <begin position="288"/>
        <end position="388"/>
    </location>
</feature>
<dbReference type="InterPro" id="IPR004843">
    <property type="entry name" value="Calcineurin-like_PHP"/>
</dbReference>
<organism evidence="11 12">
    <name type="scientific">Pelagibaculum spongiae</name>
    <dbReference type="NCBI Taxonomy" id="2080658"/>
    <lineage>
        <taxon>Bacteria</taxon>
        <taxon>Pseudomonadati</taxon>
        <taxon>Pseudomonadota</taxon>
        <taxon>Gammaproteobacteria</taxon>
        <taxon>Oceanospirillales</taxon>
        <taxon>Pelagibaculum</taxon>
    </lineage>
</organism>
<evidence type="ECO:0000256" key="8">
    <source>
        <dbReference type="SAM" id="MobiDB-lite"/>
    </source>
</evidence>
<comment type="caution">
    <text evidence="11">The sequence shown here is derived from an EMBL/GenBank/DDBJ whole genome shotgun (WGS) entry which is preliminary data.</text>
</comment>
<dbReference type="NCBIfam" id="TIGR00619">
    <property type="entry name" value="sbcd"/>
    <property type="match status" value="1"/>
</dbReference>
<evidence type="ECO:0000313" key="11">
    <source>
        <dbReference type="EMBL" id="PVZ72604.1"/>
    </source>
</evidence>
<evidence type="ECO:0000259" key="10">
    <source>
        <dbReference type="Pfam" id="PF12320"/>
    </source>
</evidence>
<dbReference type="PANTHER" id="PTHR30337">
    <property type="entry name" value="COMPONENT OF ATP-DEPENDENT DSDNA EXONUCLEASE"/>
    <property type="match status" value="1"/>
</dbReference>
<gene>
    <name evidence="7" type="primary">sbcD</name>
    <name evidence="11" type="ORF">DC094_03400</name>
</gene>
<evidence type="ECO:0000256" key="5">
    <source>
        <dbReference type="ARBA" id="ARBA00022801"/>
    </source>
</evidence>
<dbReference type="Pfam" id="PF00149">
    <property type="entry name" value="Metallophos"/>
    <property type="match status" value="1"/>
</dbReference>
<dbReference type="CDD" id="cd00840">
    <property type="entry name" value="MPP_Mre11_N"/>
    <property type="match status" value="1"/>
</dbReference>
<keyword evidence="5 7" id="KW-0378">Hydrolase</keyword>
<dbReference type="SUPFAM" id="SSF56300">
    <property type="entry name" value="Metallo-dependent phosphatases"/>
    <property type="match status" value="1"/>
</dbReference>
<dbReference type="NCBIfam" id="NF008206">
    <property type="entry name" value="PRK10966.1"/>
    <property type="match status" value="1"/>
</dbReference>
<dbReference type="Pfam" id="PF12320">
    <property type="entry name" value="SbcD_C"/>
    <property type="match status" value="1"/>
</dbReference>
<dbReference type="OrthoDB" id="9773856at2"/>
<reference evidence="11 12" key="1">
    <citation type="submission" date="2018-04" db="EMBL/GenBank/DDBJ databases">
        <title>Thalassorhabdus spongiae gen. nov., sp. nov., isolated from a marine sponge in South-West Iceland.</title>
        <authorList>
            <person name="Knobloch S."/>
            <person name="Daussin A."/>
            <person name="Johannsson R."/>
            <person name="Marteinsson V.T."/>
        </authorList>
    </citation>
    <scope>NUCLEOTIDE SEQUENCE [LARGE SCALE GENOMIC DNA]</scope>
    <source>
        <strain evidence="11 12">Hp12</strain>
    </source>
</reference>
<dbReference type="InterPro" id="IPR026843">
    <property type="entry name" value="SbcD_C"/>
</dbReference>
<dbReference type="GO" id="GO:0008408">
    <property type="term" value="F:3'-5' exonuclease activity"/>
    <property type="evidence" value="ECO:0007669"/>
    <property type="project" value="InterPro"/>
</dbReference>
<keyword evidence="7" id="KW-0233">DNA recombination</keyword>
<dbReference type="Gene3D" id="3.30.160.720">
    <property type="match status" value="1"/>
</dbReference>
<dbReference type="PANTHER" id="PTHR30337:SF0">
    <property type="entry name" value="NUCLEASE SBCCD SUBUNIT D"/>
    <property type="match status" value="1"/>
</dbReference>
<keyword evidence="12" id="KW-1185">Reference proteome</keyword>
<feature type="region of interest" description="Disordered" evidence="8">
    <location>
        <begin position="405"/>
        <end position="437"/>
    </location>
</feature>
<keyword evidence="4 7" id="KW-0540">Nuclease</keyword>
<keyword evidence="7" id="KW-0235">DNA replication</keyword>
<evidence type="ECO:0000256" key="1">
    <source>
        <dbReference type="ARBA" id="ARBA00010555"/>
    </source>
</evidence>
<comment type="similarity">
    <text evidence="1 7">Belongs to the SbcD family.</text>
</comment>
<keyword evidence="7" id="KW-0175">Coiled coil</keyword>
<feature type="compositionally biased region" description="Basic and acidic residues" evidence="8">
    <location>
        <begin position="428"/>
        <end position="437"/>
    </location>
</feature>
<dbReference type="InterPro" id="IPR050535">
    <property type="entry name" value="DNA_Repair-Maintenance_Comp"/>
</dbReference>